<dbReference type="AlphaFoldDB" id="A0A0H1BBA4"/>
<dbReference type="EMBL" id="LDEV01003039">
    <property type="protein sequence ID" value="KLJ06506.1"/>
    <property type="molecule type" value="Genomic_DNA"/>
</dbReference>
<dbReference type="OrthoDB" id="10249419at2759"/>
<evidence type="ECO:0000313" key="1">
    <source>
        <dbReference type="EMBL" id="KLJ06506.1"/>
    </source>
</evidence>
<proteinExistence type="predicted"/>
<accession>A0A0H1BBA4</accession>
<protein>
    <recommendedName>
        <fullName evidence="3">VOC domain-containing protein</fullName>
    </recommendedName>
</protein>
<dbReference type="PANTHER" id="PTHR35006:SF2">
    <property type="entry name" value="GLYOXALASE FAMILY PROTEIN (AFU_ORTHOLOGUE AFUA_5G14830)"/>
    <property type="match status" value="1"/>
</dbReference>
<keyword evidence="2" id="KW-1185">Reference proteome</keyword>
<dbReference type="SUPFAM" id="SSF54593">
    <property type="entry name" value="Glyoxalase/Bleomycin resistance protein/Dihydroxybiphenyl dioxygenase"/>
    <property type="match status" value="1"/>
</dbReference>
<evidence type="ECO:0000313" key="2">
    <source>
        <dbReference type="Proteomes" id="UP000053573"/>
    </source>
</evidence>
<reference evidence="2" key="1">
    <citation type="journal article" date="2015" name="PLoS Genet.">
        <title>The dynamic genome and transcriptome of the human fungal pathogen Blastomyces and close relative Emmonsia.</title>
        <authorList>
            <person name="Munoz J.F."/>
            <person name="Gauthier G.M."/>
            <person name="Desjardins C.A."/>
            <person name="Gallo J.E."/>
            <person name="Holder J."/>
            <person name="Sullivan T.D."/>
            <person name="Marty A.J."/>
            <person name="Carmen J.C."/>
            <person name="Chen Z."/>
            <person name="Ding L."/>
            <person name="Gujja S."/>
            <person name="Magrini V."/>
            <person name="Misas E."/>
            <person name="Mitreva M."/>
            <person name="Priest M."/>
            <person name="Saif S."/>
            <person name="Whiston E.A."/>
            <person name="Young S."/>
            <person name="Zeng Q."/>
            <person name="Goldman W.E."/>
            <person name="Mardis E.R."/>
            <person name="Taylor J.W."/>
            <person name="McEwen J.G."/>
            <person name="Clay O.K."/>
            <person name="Klein B.S."/>
            <person name="Cuomo C.A."/>
        </authorList>
    </citation>
    <scope>NUCLEOTIDE SEQUENCE [LARGE SCALE GENOMIC DNA]</scope>
    <source>
        <strain evidence="2">UAMH 139</strain>
    </source>
</reference>
<sequence>MPLDHFSLTVPEQNLNGIVTFLTNSLQHLGITEHMRPVPTVVAMGDTTPFLWIVGIEPNDWDKKTHKGLLKTQHIAFTAETIDDVHQFHTAGLKAGGTCNGLPGFRPDSHPGYYAAFVRDPECDINFEVVCHKGGEWSNSVGEQ</sequence>
<name>A0A0H1BBA4_9EURO</name>
<evidence type="ECO:0008006" key="3">
    <source>
        <dbReference type="Google" id="ProtNLM"/>
    </source>
</evidence>
<dbReference type="STRING" id="2060906.A0A0H1BBA4"/>
<comment type="caution">
    <text evidence="1">The sequence shown here is derived from an EMBL/GenBank/DDBJ whole genome shotgun (WGS) entry which is preliminary data.</text>
</comment>
<gene>
    <name evidence="1" type="ORF">EMPG_10104</name>
</gene>
<dbReference type="Gene3D" id="3.10.180.10">
    <property type="entry name" value="2,3-Dihydroxybiphenyl 1,2-Dioxygenase, domain 1"/>
    <property type="match status" value="1"/>
</dbReference>
<dbReference type="PANTHER" id="PTHR35006">
    <property type="entry name" value="GLYOXALASE FAMILY PROTEIN (AFU_ORTHOLOGUE AFUA_5G14830)"/>
    <property type="match status" value="1"/>
</dbReference>
<dbReference type="InterPro" id="IPR029068">
    <property type="entry name" value="Glyas_Bleomycin-R_OHBP_Dase"/>
</dbReference>
<dbReference type="Proteomes" id="UP000053573">
    <property type="component" value="Unassembled WGS sequence"/>
</dbReference>
<organism evidence="1 2">
    <name type="scientific">Blastomyces silverae</name>
    <dbReference type="NCBI Taxonomy" id="2060906"/>
    <lineage>
        <taxon>Eukaryota</taxon>
        <taxon>Fungi</taxon>
        <taxon>Dikarya</taxon>
        <taxon>Ascomycota</taxon>
        <taxon>Pezizomycotina</taxon>
        <taxon>Eurotiomycetes</taxon>
        <taxon>Eurotiomycetidae</taxon>
        <taxon>Onygenales</taxon>
        <taxon>Ajellomycetaceae</taxon>
        <taxon>Blastomyces</taxon>
    </lineage>
</organism>